<dbReference type="EMBL" id="QOIP01000012">
    <property type="protein sequence ID" value="RLU15713.1"/>
    <property type="molecule type" value="Genomic_DNA"/>
</dbReference>
<dbReference type="AlphaFoldDB" id="A0A3L8D6P2"/>
<evidence type="ECO:0000313" key="4">
    <source>
        <dbReference type="Proteomes" id="UP000279307"/>
    </source>
</evidence>
<evidence type="ECO:0000313" key="3">
    <source>
        <dbReference type="EMBL" id="RLU15713.1"/>
    </source>
</evidence>
<organism evidence="3 4">
    <name type="scientific">Ooceraea biroi</name>
    <name type="common">Clonal raider ant</name>
    <name type="synonym">Cerapachys biroi</name>
    <dbReference type="NCBI Taxonomy" id="2015173"/>
    <lineage>
        <taxon>Eukaryota</taxon>
        <taxon>Metazoa</taxon>
        <taxon>Ecdysozoa</taxon>
        <taxon>Arthropoda</taxon>
        <taxon>Hexapoda</taxon>
        <taxon>Insecta</taxon>
        <taxon>Pterygota</taxon>
        <taxon>Neoptera</taxon>
        <taxon>Endopterygota</taxon>
        <taxon>Hymenoptera</taxon>
        <taxon>Apocrita</taxon>
        <taxon>Aculeata</taxon>
        <taxon>Formicoidea</taxon>
        <taxon>Formicidae</taxon>
        <taxon>Dorylinae</taxon>
        <taxon>Ooceraea</taxon>
    </lineage>
</organism>
<dbReference type="InterPro" id="IPR000477">
    <property type="entry name" value="RT_dom"/>
</dbReference>
<sequence length="560" mass="63394">MYSAPVLRAPARGIIPDSLAEYPRRFGERDYYRANVDDDSANEQFREDSQNKHFRDNSQNEQNQTRVKENCISDAELGLNKLKIFRCDRDSCISVYSRDGDVLIAVRDSLFCCPVAVSDYNLPGSSWMNGDCLQLQVPVNCSLASQASLVCDYFNLMSFFQLNTVANVSGYMLDLFFSSFRDISVAGADESIVPCLVNWDDAFANNSIDDAVDFFYSQFDHVISAFVPVQSVVKSSYPNWFSKELISLIKAKKLAHCTFKWTNAYADYLVFSHLRENCKALSAQCWSAYVRKTEAALSSDAKIFWSFVKNARTSEHRSARICHDDVFLESDAAIANCFADHFESVYSRITDHDDHFSIQRCLDISGFNISEVEVFNTVNSLSLNCGAGLDGIPPSFIKSCAFIMSHILCLLFNKSLNDGIFPAVWKQCLVTPTFKDGDQSRVTNYRPICEQSVILKIFDCIVARKLSSLCKNVIVEEQHGFMSGQSTVTNLLIYSDFLTSSIELGYQVDAVYTDFSKAFDQIDHLILMRKLELFERRLLSLVTVYQDLLLLRLASRRALI</sequence>
<dbReference type="PANTHER" id="PTHR47510">
    <property type="entry name" value="REVERSE TRANSCRIPTASE DOMAIN-CONTAINING PROTEIN"/>
    <property type="match status" value="1"/>
</dbReference>
<dbReference type="OrthoDB" id="7699669at2759"/>
<proteinExistence type="predicted"/>
<dbReference type="Pfam" id="PF00078">
    <property type="entry name" value="RVT_1"/>
    <property type="match status" value="1"/>
</dbReference>
<feature type="compositionally biased region" description="Basic and acidic residues" evidence="1">
    <location>
        <begin position="44"/>
        <end position="58"/>
    </location>
</feature>
<protein>
    <recommendedName>
        <fullName evidence="2">Reverse transcriptase domain-containing protein</fullName>
    </recommendedName>
</protein>
<evidence type="ECO:0000259" key="2">
    <source>
        <dbReference type="Pfam" id="PF00078"/>
    </source>
</evidence>
<name>A0A3L8D6P2_OOCBI</name>
<evidence type="ECO:0000256" key="1">
    <source>
        <dbReference type="SAM" id="MobiDB-lite"/>
    </source>
</evidence>
<feature type="region of interest" description="Disordered" evidence="1">
    <location>
        <begin position="44"/>
        <end position="65"/>
    </location>
</feature>
<comment type="caution">
    <text evidence="3">The sequence shown here is derived from an EMBL/GenBank/DDBJ whole genome shotgun (WGS) entry which is preliminary data.</text>
</comment>
<dbReference type="PANTHER" id="PTHR47510:SF3">
    <property type="entry name" value="ENDO_EXONUCLEASE_PHOSPHATASE DOMAIN-CONTAINING PROTEIN"/>
    <property type="match status" value="1"/>
</dbReference>
<gene>
    <name evidence="3" type="ORF">DMN91_011468</name>
</gene>
<accession>A0A3L8D6P2</accession>
<dbReference type="Proteomes" id="UP000279307">
    <property type="component" value="Chromosome 12"/>
</dbReference>
<reference evidence="3 4" key="1">
    <citation type="journal article" date="2018" name="Genome Res.">
        <title>The genomic architecture and molecular evolution of ant odorant receptors.</title>
        <authorList>
            <person name="McKenzie S.K."/>
            <person name="Kronauer D.J.C."/>
        </authorList>
    </citation>
    <scope>NUCLEOTIDE SEQUENCE [LARGE SCALE GENOMIC DNA]</scope>
    <source>
        <strain evidence="3">Clonal line C1</strain>
    </source>
</reference>
<feature type="domain" description="Reverse transcriptase" evidence="2">
    <location>
        <begin position="442"/>
        <end position="535"/>
    </location>
</feature>